<evidence type="ECO:0000313" key="1">
    <source>
        <dbReference type="EMBL" id="PSY39627.1"/>
    </source>
</evidence>
<organism evidence="1 2">
    <name type="scientific">Escherichia albertii</name>
    <dbReference type="NCBI Taxonomy" id="208962"/>
    <lineage>
        <taxon>Bacteria</taxon>
        <taxon>Pseudomonadati</taxon>
        <taxon>Pseudomonadota</taxon>
        <taxon>Gammaproteobacteria</taxon>
        <taxon>Enterobacterales</taxon>
        <taxon>Enterobacteriaceae</taxon>
        <taxon>Escherichia</taxon>
    </lineage>
</organism>
<protein>
    <submittedName>
        <fullName evidence="1">Uncharacterized protein</fullName>
    </submittedName>
</protein>
<dbReference type="EMBL" id="PYQT01000027">
    <property type="protein sequence ID" value="PSY39627.1"/>
    <property type="molecule type" value="Genomic_DNA"/>
</dbReference>
<sequence length="62" mass="6906">MYIASELRRFETRVANHTPGKFICAAIIHGINGQIKFLPVPGKAGSSRALMPQFSFLLMQDE</sequence>
<accession>A0ABX5HD24</accession>
<proteinExistence type="predicted"/>
<name>A0ABX5HD24_ESCAL</name>
<evidence type="ECO:0000313" key="2">
    <source>
        <dbReference type="Proteomes" id="UP000240382"/>
    </source>
</evidence>
<reference evidence="1 2" key="1">
    <citation type="submission" date="2018-03" db="EMBL/GenBank/DDBJ databases">
        <title>Whole Genome Sequencing of Escherichia coli isolates from wildlife.</title>
        <authorList>
            <person name="Whitehouse C.A."/>
            <person name="Lacher D.W."/>
            <person name="Mammel M.K."/>
            <person name="Barnaba T."/>
            <person name="Lorch J.M."/>
        </authorList>
    </citation>
    <scope>NUCLEOTIDE SEQUENCE [LARGE SCALE GENOMIC DNA]</scope>
    <source>
        <strain evidence="1 2">20507-2</strain>
    </source>
</reference>
<dbReference type="Proteomes" id="UP000240382">
    <property type="component" value="Unassembled WGS sequence"/>
</dbReference>
<keyword evidence="2" id="KW-1185">Reference proteome</keyword>
<comment type="caution">
    <text evidence="1">The sequence shown here is derived from an EMBL/GenBank/DDBJ whole genome shotgun (WGS) entry which is preliminary data.</text>
</comment>
<gene>
    <name evidence="1" type="ORF">C7B09_19835</name>
</gene>